<dbReference type="GO" id="GO:0004713">
    <property type="term" value="F:protein tyrosine kinase activity"/>
    <property type="evidence" value="ECO:0007669"/>
    <property type="project" value="TreeGrafter"/>
</dbReference>
<evidence type="ECO:0000256" key="2">
    <source>
        <dbReference type="ARBA" id="ARBA00022475"/>
    </source>
</evidence>
<dbReference type="InterPro" id="IPR050445">
    <property type="entry name" value="Bact_polysacc_biosynth/exp"/>
</dbReference>
<dbReference type="PANTHER" id="PTHR32309:SF13">
    <property type="entry name" value="FERRIC ENTEROBACTIN TRANSPORT PROTEIN FEPE"/>
    <property type="match status" value="1"/>
</dbReference>
<keyword evidence="7 8" id="KW-0472">Membrane</keyword>
<dbReference type="EMBL" id="AEQO01000175">
    <property type="protein sequence ID" value="EFV03624.1"/>
    <property type="molecule type" value="Genomic_DNA"/>
</dbReference>
<dbReference type="Pfam" id="PF02706">
    <property type="entry name" value="Wzz"/>
    <property type="match status" value="1"/>
</dbReference>
<dbReference type="eggNOG" id="COG3206">
    <property type="taxonomic scope" value="Bacteria"/>
</dbReference>
<dbReference type="Gene3D" id="3.40.50.300">
    <property type="entry name" value="P-loop containing nucleotide triphosphate hydrolases"/>
    <property type="match status" value="1"/>
</dbReference>
<keyword evidence="4" id="KW-0547">Nucleotide-binding</keyword>
<dbReference type="PROSITE" id="PS51257">
    <property type="entry name" value="PROKAR_LIPOPROTEIN"/>
    <property type="match status" value="1"/>
</dbReference>
<comment type="subcellular location">
    <subcellularLocation>
        <location evidence="1">Cell membrane</location>
        <topology evidence="1">Multi-pass membrane protein</topology>
    </subcellularLocation>
</comment>
<evidence type="ECO:0000256" key="7">
    <source>
        <dbReference type="ARBA" id="ARBA00023136"/>
    </source>
</evidence>
<evidence type="ECO:0000256" key="5">
    <source>
        <dbReference type="ARBA" id="ARBA00022840"/>
    </source>
</evidence>
<comment type="caution">
    <text evidence="10">The sequence shown here is derived from an EMBL/GenBank/DDBJ whole genome shotgun (WGS) entry which is preliminary data.</text>
</comment>
<dbReference type="Pfam" id="PF09140">
    <property type="entry name" value="MipZ"/>
    <property type="match status" value="1"/>
</dbReference>
<keyword evidence="11" id="KW-1185">Reference proteome</keyword>
<keyword evidence="3 8" id="KW-0812">Transmembrane</keyword>
<sequence length="760" mass="84586">MAMDIKECERVVVGKERPLNYHQFVISCRKHWYWFAVSAFLTTLFSLIFVLMAMPKYERSAEVMIKDDDTSRGVLNAGSLSMFSSLGLMNVTSNVNNELKVFQSVATMEKVVKRLGLMTGYFSPQWIGSRELTKDEMPVMVTFPGLKDDDKASCILQLKKDGSLSLSTFKRNKTKFEETITGHVNELVKTPLGRIAIVKNAAFAKAFQGKDELKFKIVKYELYDVAERLGKHIKINLVDDQTSVIDLSYQDISAKRADEVLRTLISVYQQSWLADKNSSIDASTSFIDARIGSLEKQLSALDGNISKFKETHKIVDYDENAKAALSQIATTDEALQKLNNELYVMKHMRNMMPKYGKLQLLPANLLPQNQSISSQIQDYNELILKRNTIEENSSGKNPIVESLDNQISSMRSAIGNSLEQGVEQLQIQTSKLSAEKGFSTSQMASVPSKIMQILPTERRQKVVEELYIYLLQKREENSISQIFGTKNLRIVTPPSGLQAPVFPRKARTTAAGFLLGLVLPLIVLFVKESRNRRIRGLNGVEGADVSMVVALPWVKDGVVTVSKGGRDLNNDAFRNLRMQVVESGAQVVLLTAVTPQVGRSYVAINLAKALSLMGKRVALFDGDFRTQGLRSLLGLQNARQKDFTEVGTTWKEALSSTSLIEQVDVISGDCLAQNPADFLSSESFKSIIQDLKGTYDYVVIDGPCQRYMTDVALLEDVSELQLFVLRDGVSTVDDVEKIEHHAAETHTSPVGIIVNGTPSA</sequence>
<evidence type="ECO:0000313" key="11">
    <source>
        <dbReference type="Proteomes" id="UP000003874"/>
    </source>
</evidence>
<dbReference type="InterPro" id="IPR005702">
    <property type="entry name" value="Wzc-like_C"/>
</dbReference>
<reference evidence="10 11" key="1">
    <citation type="submission" date="2010-12" db="EMBL/GenBank/DDBJ databases">
        <authorList>
            <person name="Muzny D."/>
            <person name="Qin X."/>
            <person name="Deng J."/>
            <person name="Jiang H."/>
            <person name="Liu Y."/>
            <person name="Qu J."/>
            <person name="Song X.-Z."/>
            <person name="Zhang L."/>
            <person name="Thornton R."/>
            <person name="Coyle M."/>
            <person name="Francisco L."/>
            <person name="Jackson L."/>
            <person name="Javaid M."/>
            <person name="Korchina V."/>
            <person name="Kovar C."/>
            <person name="Mata R."/>
            <person name="Mathew T."/>
            <person name="Ngo R."/>
            <person name="Nguyen L."/>
            <person name="Nguyen N."/>
            <person name="Okwuonu G."/>
            <person name="Ongeri F."/>
            <person name="Pham C."/>
            <person name="Simmons D."/>
            <person name="Wilczek-Boney K."/>
            <person name="Hale W."/>
            <person name="Jakkamsetti A."/>
            <person name="Pham P."/>
            <person name="Ruth R."/>
            <person name="San Lucas F."/>
            <person name="Warren J."/>
            <person name="Zhang J."/>
            <person name="Zhao Z."/>
            <person name="Zhou C."/>
            <person name="Zhu D."/>
            <person name="Lee S."/>
            <person name="Bess C."/>
            <person name="Blankenburg K."/>
            <person name="Forbes L."/>
            <person name="Fu Q."/>
            <person name="Gubbala S."/>
            <person name="Hirani K."/>
            <person name="Jayaseelan J.C."/>
            <person name="Lara F."/>
            <person name="Munidasa M."/>
            <person name="Palculict T."/>
            <person name="Patil S."/>
            <person name="Pu L.-L."/>
            <person name="Saada N."/>
            <person name="Tang L."/>
            <person name="Weissenberger G."/>
            <person name="Zhu Y."/>
            <person name="Hemphill L."/>
            <person name="Shang Y."/>
            <person name="Youmans B."/>
            <person name="Ayvaz T."/>
            <person name="Ross M."/>
            <person name="Santibanez J."/>
            <person name="Aqrawi P."/>
            <person name="Gross S."/>
            <person name="Joshi V."/>
            <person name="Fowler G."/>
            <person name="Nazareth L."/>
            <person name="Reid J."/>
            <person name="Worley K."/>
            <person name="Petrosino J."/>
            <person name="Highlander S."/>
            <person name="Gibbs R."/>
        </authorList>
    </citation>
    <scope>NUCLEOTIDE SEQUENCE [LARGE SCALE GENOMIC DNA]</scope>
    <source>
        <strain evidence="10 11">DSM 15606</strain>
    </source>
</reference>
<proteinExistence type="predicted"/>
<evidence type="ECO:0000256" key="3">
    <source>
        <dbReference type="ARBA" id="ARBA00022692"/>
    </source>
</evidence>
<dbReference type="STRING" id="888832.HMPREF9420_2279"/>
<feature type="transmembrane region" description="Helical" evidence="8">
    <location>
        <begin position="508"/>
        <end position="526"/>
    </location>
</feature>
<dbReference type="SUPFAM" id="SSF52540">
    <property type="entry name" value="P-loop containing nucleoside triphosphate hydrolases"/>
    <property type="match status" value="1"/>
</dbReference>
<keyword evidence="5" id="KW-0067">ATP-binding</keyword>
<feature type="domain" description="Polysaccharide chain length determinant N-terminal" evidence="9">
    <location>
        <begin position="29"/>
        <end position="114"/>
    </location>
</feature>
<accession>E6MS11</accession>
<dbReference type="AlphaFoldDB" id="E6MS11"/>
<protein>
    <submittedName>
        <fullName evidence="10">Chain length determinant protein</fullName>
    </submittedName>
</protein>
<gene>
    <name evidence="10" type="ORF">HMPREF9420_2279</name>
</gene>
<evidence type="ECO:0000256" key="1">
    <source>
        <dbReference type="ARBA" id="ARBA00004651"/>
    </source>
</evidence>
<name>E6MS11_9BACT</name>
<dbReference type="PANTHER" id="PTHR32309">
    <property type="entry name" value="TYROSINE-PROTEIN KINASE"/>
    <property type="match status" value="1"/>
</dbReference>
<dbReference type="OrthoDB" id="9794577at2"/>
<evidence type="ECO:0000256" key="8">
    <source>
        <dbReference type="SAM" id="Phobius"/>
    </source>
</evidence>
<dbReference type="eggNOG" id="COG0489">
    <property type="taxonomic scope" value="Bacteria"/>
</dbReference>
<dbReference type="Proteomes" id="UP000003874">
    <property type="component" value="Unassembled WGS sequence"/>
</dbReference>
<keyword evidence="2" id="KW-1003">Cell membrane</keyword>
<dbReference type="InterPro" id="IPR015223">
    <property type="entry name" value="MipZ"/>
</dbReference>
<dbReference type="GO" id="GO:0005886">
    <property type="term" value="C:plasma membrane"/>
    <property type="evidence" value="ECO:0007669"/>
    <property type="project" value="UniProtKB-SubCell"/>
</dbReference>
<dbReference type="HOGENOM" id="CLU_009912_6_0_10"/>
<dbReference type="CDD" id="cd05387">
    <property type="entry name" value="BY-kinase"/>
    <property type="match status" value="1"/>
</dbReference>
<feature type="transmembrane region" description="Helical" evidence="8">
    <location>
        <begin position="32"/>
        <end position="52"/>
    </location>
</feature>
<dbReference type="InterPro" id="IPR027417">
    <property type="entry name" value="P-loop_NTPase"/>
</dbReference>
<keyword evidence="6 8" id="KW-1133">Transmembrane helix</keyword>
<evidence type="ECO:0000256" key="4">
    <source>
        <dbReference type="ARBA" id="ARBA00022741"/>
    </source>
</evidence>
<organism evidence="10 11">
    <name type="scientific">Segatella salivae DSM 15606</name>
    <dbReference type="NCBI Taxonomy" id="888832"/>
    <lineage>
        <taxon>Bacteria</taxon>
        <taxon>Pseudomonadati</taxon>
        <taxon>Bacteroidota</taxon>
        <taxon>Bacteroidia</taxon>
        <taxon>Bacteroidales</taxon>
        <taxon>Prevotellaceae</taxon>
        <taxon>Segatella</taxon>
    </lineage>
</organism>
<evidence type="ECO:0000256" key="6">
    <source>
        <dbReference type="ARBA" id="ARBA00022989"/>
    </source>
</evidence>
<evidence type="ECO:0000259" key="9">
    <source>
        <dbReference type="Pfam" id="PF02706"/>
    </source>
</evidence>
<evidence type="ECO:0000313" key="10">
    <source>
        <dbReference type="EMBL" id="EFV03624.1"/>
    </source>
</evidence>
<dbReference type="InterPro" id="IPR003856">
    <property type="entry name" value="LPS_length_determ_N"/>
</dbReference>